<evidence type="ECO:0000259" key="7">
    <source>
        <dbReference type="Pfam" id="PF01029"/>
    </source>
</evidence>
<evidence type="ECO:0000256" key="4">
    <source>
        <dbReference type="ARBA" id="ARBA00023015"/>
    </source>
</evidence>
<dbReference type="InterPro" id="IPR011605">
    <property type="entry name" value="NusB_fam"/>
</dbReference>
<name>A0ABM9ZVU3_9BACT</name>
<dbReference type="Gene3D" id="1.10.940.10">
    <property type="entry name" value="NusB-like"/>
    <property type="match status" value="1"/>
</dbReference>
<comment type="caution">
    <text evidence="8">The sequence shown here is derived from an EMBL/GenBank/DDBJ whole genome shotgun (WGS) entry which is preliminary data.</text>
</comment>
<reference evidence="8 9" key="1">
    <citation type="submission" date="2009-12" db="EMBL/GenBank/DDBJ databases">
        <authorList>
            <person name="Shrivastava S."/>
            <person name="Madupu R."/>
            <person name="Durkin A.S."/>
            <person name="Torralba M."/>
            <person name="Methe B."/>
            <person name="Sutton G.G."/>
            <person name="Strausberg R.L."/>
            <person name="Nelson K.E."/>
        </authorList>
    </citation>
    <scope>NUCLEOTIDE SEQUENCE [LARGE SCALE GENOMIC DNA]</scope>
    <source>
        <strain evidence="8 9">W5455</strain>
    </source>
</reference>
<keyword evidence="5 6" id="KW-0804">Transcription</keyword>
<comment type="similarity">
    <text evidence="1 6">Belongs to the NusB family.</text>
</comment>
<evidence type="ECO:0000313" key="9">
    <source>
        <dbReference type="Proteomes" id="UP000006462"/>
    </source>
</evidence>
<feature type="domain" description="NusB/RsmB/TIM44" evidence="7">
    <location>
        <begin position="91"/>
        <end position="169"/>
    </location>
</feature>
<keyword evidence="3 6" id="KW-0694">RNA-binding</keyword>
<protein>
    <recommendedName>
        <fullName evidence="6">Transcription antitermination protein NusB</fullName>
    </recommendedName>
    <alternativeName>
        <fullName evidence="6">Antitermination factor NusB</fullName>
    </alternativeName>
</protein>
<keyword evidence="4 6" id="KW-0805">Transcription regulation</keyword>
<evidence type="ECO:0000256" key="5">
    <source>
        <dbReference type="ARBA" id="ARBA00023163"/>
    </source>
</evidence>
<evidence type="ECO:0000256" key="2">
    <source>
        <dbReference type="ARBA" id="ARBA00022814"/>
    </source>
</evidence>
<dbReference type="PANTHER" id="PTHR11078">
    <property type="entry name" value="N UTILIZATION SUBSTANCE PROTEIN B-RELATED"/>
    <property type="match status" value="1"/>
</dbReference>
<evidence type="ECO:0000256" key="3">
    <source>
        <dbReference type="ARBA" id="ARBA00022884"/>
    </source>
</evidence>
<dbReference type="InterPro" id="IPR035926">
    <property type="entry name" value="NusB-like_sf"/>
</dbReference>
<dbReference type="Pfam" id="PF01029">
    <property type="entry name" value="NusB"/>
    <property type="match status" value="1"/>
</dbReference>
<dbReference type="NCBIfam" id="TIGR01951">
    <property type="entry name" value="nusB"/>
    <property type="match status" value="1"/>
</dbReference>
<proteinExistence type="inferred from homology"/>
<dbReference type="SUPFAM" id="SSF48013">
    <property type="entry name" value="NusB-like"/>
    <property type="match status" value="1"/>
</dbReference>
<dbReference type="PANTHER" id="PTHR11078:SF3">
    <property type="entry name" value="ANTITERMINATION NUSB DOMAIN-CONTAINING PROTEIN"/>
    <property type="match status" value="1"/>
</dbReference>
<evidence type="ECO:0000256" key="6">
    <source>
        <dbReference type="HAMAP-Rule" id="MF_00073"/>
    </source>
</evidence>
<dbReference type="HAMAP" id="MF_00073">
    <property type="entry name" value="NusB"/>
    <property type="match status" value="1"/>
</dbReference>
<gene>
    <name evidence="6 8" type="primary">nusB</name>
    <name evidence="8" type="ORF">HMPREF7215_0630</name>
</gene>
<sequence>MVTNKDNTQESLHAARVRLFQILCALDSLGGKKLDQLEVEASLEELFVEPEAVAENGAEAESGETDADEESVLTRVPFADYRRSCEHACLVRRALPEIDALIETYSTEWKTERMSLVDRTIIRLALYEAVIAKKVPPGVALSEAVRLAKEYGSDDSSRFVNGVLARIVKALALS</sequence>
<accession>A0ABM9ZVU3</accession>
<keyword evidence="9" id="KW-1185">Reference proteome</keyword>
<evidence type="ECO:0000313" key="8">
    <source>
        <dbReference type="EMBL" id="EFB91038.1"/>
    </source>
</evidence>
<dbReference type="InterPro" id="IPR006027">
    <property type="entry name" value="NusB_RsmB_TIM44"/>
</dbReference>
<dbReference type="EMBL" id="ADFP01000051">
    <property type="protein sequence ID" value="EFB91038.1"/>
    <property type="molecule type" value="Genomic_DNA"/>
</dbReference>
<comment type="function">
    <text evidence="6">Involved in transcription antitermination. Required for transcription of ribosomal RNA (rRNA) genes. Binds specifically to the boxA antiterminator sequence of the ribosomal RNA (rrn) operons.</text>
</comment>
<dbReference type="Proteomes" id="UP000006462">
    <property type="component" value="Unassembled WGS sequence"/>
</dbReference>
<keyword evidence="2 6" id="KW-0889">Transcription antitermination</keyword>
<organism evidence="8 9">
    <name type="scientific">Pyramidobacter piscolens W5455</name>
    <dbReference type="NCBI Taxonomy" id="352165"/>
    <lineage>
        <taxon>Bacteria</taxon>
        <taxon>Thermotogati</taxon>
        <taxon>Synergistota</taxon>
        <taxon>Synergistia</taxon>
        <taxon>Synergistales</taxon>
        <taxon>Dethiosulfovibrionaceae</taxon>
        <taxon>Pyramidobacter</taxon>
    </lineage>
</organism>
<evidence type="ECO:0000256" key="1">
    <source>
        <dbReference type="ARBA" id="ARBA00005952"/>
    </source>
</evidence>